<reference evidence="4 5" key="1">
    <citation type="submission" date="2015-09" db="EMBL/GenBank/DDBJ databases">
        <title>A metagenomics-based metabolic model of nitrate-dependent anaerobic oxidation of methane by Methanoperedens-like archaea.</title>
        <authorList>
            <person name="Arshad A."/>
            <person name="Speth D.R."/>
            <person name="De Graaf R.M."/>
            <person name="Op Den Camp H.J."/>
            <person name="Jetten M.S."/>
            <person name="Welte C.U."/>
        </authorList>
    </citation>
    <scope>NUCLEOTIDE SEQUENCE [LARGE SCALE GENOMIC DNA]</scope>
</reference>
<dbReference type="PROSITE" id="PS51127">
    <property type="entry name" value="BIG1"/>
    <property type="match status" value="1"/>
</dbReference>
<dbReference type="Gene3D" id="2.60.40.10">
    <property type="entry name" value="Immunoglobulins"/>
    <property type="match status" value="1"/>
</dbReference>
<dbReference type="InterPro" id="IPR010895">
    <property type="entry name" value="CHRD"/>
</dbReference>
<comment type="similarity">
    <text evidence="1">Belongs to the intimin/invasin family.</text>
</comment>
<dbReference type="SUPFAM" id="SSF49503">
    <property type="entry name" value="Cupredoxins"/>
    <property type="match status" value="1"/>
</dbReference>
<dbReference type="PANTHER" id="PTHR19328:SF75">
    <property type="entry name" value="ALDOSE SUGAR DEHYDROGENASE YLII"/>
    <property type="match status" value="1"/>
</dbReference>
<dbReference type="InterPro" id="IPR011042">
    <property type="entry name" value="6-blade_b-propeller_TolB-like"/>
</dbReference>
<gene>
    <name evidence="4" type="ORF">MPEBLZ_01745</name>
</gene>
<dbReference type="InterPro" id="IPR035668">
    <property type="entry name" value="Amicyanin"/>
</dbReference>
<evidence type="ECO:0000313" key="4">
    <source>
        <dbReference type="EMBL" id="KPQ43688.1"/>
    </source>
</evidence>
<dbReference type="InterPro" id="IPR028096">
    <property type="entry name" value="EfeO_Cupredoxin"/>
</dbReference>
<evidence type="ECO:0000313" key="5">
    <source>
        <dbReference type="Proteomes" id="UP000050360"/>
    </source>
</evidence>
<dbReference type="InterPro" id="IPR003344">
    <property type="entry name" value="Big_1_dom"/>
</dbReference>
<dbReference type="Pfam" id="PF02369">
    <property type="entry name" value="Big_1"/>
    <property type="match status" value="1"/>
</dbReference>
<comment type="caution">
    <text evidence="4">The sequence shown here is derived from an EMBL/GenBank/DDBJ whole genome shotgun (WGS) entry which is preliminary data.</text>
</comment>
<feature type="domain" description="CHRD" evidence="2">
    <location>
        <begin position="632"/>
        <end position="773"/>
    </location>
</feature>
<dbReference type="PANTHER" id="PTHR19328">
    <property type="entry name" value="HEDGEHOG-INTERACTING PROTEIN"/>
    <property type="match status" value="1"/>
</dbReference>
<dbReference type="InterPro" id="IPR008964">
    <property type="entry name" value="Invasin/intimin_cell_adhesion"/>
</dbReference>
<dbReference type="SUPFAM" id="SSF49373">
    <property type="entry name" value="Invasin/intimin cell-adhesion fragments"/>
    <property type="match status" value="2"/>
</dbReference>
<dbReference type="SMART" id="SM00754">
    <property type="entry name" value="CHRD"/>
    <property type="match status" value="1"/>
</dbReference>
<accession>A0A0P8CA76</accession>
<name>A0A0P8CA76_9EURY</name>
<dbReference type="InterPro" id="IPR013783">
    <property type="entry name" value="Ig-like_fold"/>
</dbReference>
<sequence>MQPGWMNVSVMPMAVTINGTDMMNQNFTNRQLQPGEKPNISGANIISILPSTEIVNNQAGENRTFSITVDQLADISWQINGTEVSSATNVISSSYVSSAAVGTWNVTAVASNINGTDIHKWDWIVRPPTAVNIAIQSFAFNPANITVLKGTSVTWTNNDVDAHTVTSDTGVFDSGTLNQGNTFEFMFNDTGTFKYHCALHPTMHGEIIVIAAPAPTIPPMEEIGIGLELVADNFTSPVALVSPEDGTGRRFIVDQIGLIKIINTSGQVIEEPFLDLRSRIVALAPQYDERGLLGLAFHPNFSQNGRFFVYYSSPLRTQAPSNWNHTSIVSEFKVLQDNQNRANDSSERVLLQIDKPQANHNAGQIAFGPDGYLYIPLGDGGGADDFGIGHPPPGNGQNTSTLLGKILRIDVDNGDPYGIPPDNPYVGKDGLDEIFASGFRNPFHISFDTGGNHSLFASNAGQNAWEEVDIVARGGNYGWNIKEGAHCFDPNNPNLSNQSCPDVDANGQPLIDPVIEYANARQPGGIGVVVVGGYVYRGSELPQFNGNYIFGDFSKGPTAGNGSLFVARPPSSGEGMWSTKELRVATSSNGRINEFVRSFGQDADHELYVLTSQMLGPTNNTGKIYKIKQFTIPNNFTANLSSNEIVQQPVVSSAKGNATFELSDNGTRLHYKIMVENIENVSMAHIHLAPAGVDGPVVAWLYPEVPPAVLIPGRFDGLLVEGNITSINLSGPLAGQPLNALLGAMIKGNTYVNVHTNQYPGGEIRGQITASGVLQELRSITISPSTAIMNVGNSQVFNATALDQNGAPIAGINITFTSNDTAVGTISPETSITGADGIATAAFKAAGAGTAMVIAASGNITGSANVTVSAHPSQPNVTSFELTPGKTAALKGSTITITIKALNANVTDTTFNEMANITVNASKNASAVIYQPNVTFSNGIAILPVTSNMAQFVTVTATSGSITGSTEIAFADMVFDLDPGWNLISVPNFADPGSVDMILKNVKNNGVAGYDPGNKTFSTPADLQPL</sequence>
<feature type="domain" description="Big-1" evidence="3">
    <location>
        <begin position="779"/>
        <end position="871"/>
    </location>
</feature>
<dbReference type="CDD" id="cd13921">
    <property type="entry name" value="Amicyanin"/>
    <property type="match status" value="1"/>
</dbReference>
<dbReference type="Gene3D" id="2.120.10.30">
    <property type="entry name" value="TolB, C-terminal domain"/>
    <property type="match status" value="1"/>
</dbReference>
<evidence type="ECO:0000259" key="3">
    <source>
        <dbReference type="PROSITE" id="PS51127"/>
    </source>
</evidence>
<dbReference type="AlphaFoldDB" id="A0A0P8CA76"/>
<dbReference type="SMART" id="SM00634">
    <property type="entry name" value="BID_1"/>
    <property type="match status" value="1"/>
</dbReference>
<dbReference type="EMBL" id="LKCM01000136">
    <property type="protein sequence ID" value="KPQ43688.1"/>
    <property type="molecule type" value="Genomic_DNA"/>
</dbReference>
<dbReference type="Pfam" id="PF07452">
    <property type="entry name" value="CHRD"/>
    <property type="match status" value="1"/>
</dbReference>
<evidence type="ECO:0000259" key="2">
    <source>
        <dbReference type="PROSITE" id="PS50933"/>
    </source>
</evidence>
<dbReference type="Gene3D" id="2.60.40.420">
    <property type="entry name" value="Cupredoxins - blue copper proteins"/>
    <property type="match status" value="1"/>
</dbReference>
<dbReference type="InterPro" id="IPR011041">
    <property type="entry name" value="Quinoprot_gluc/sorb_DH_b-prop"/>
</dbReference>
<protein>
    <submittedName>
        <fullName evidence="4">Plastocyanin/azurin family copper binding protein</fullName>
    </submittedName>
</protein>
<proteinExistence type="inferred from homology"/>
<dbReference type="InterPro" id="IPR012938">
    <property type="entry name" value="Glc/Sorbosone_DH"/>
</dbReference>
<dbReference type="SUPFAM" id="SSF50952">
    <property type="entry name" value="Soluble quinoprotein glucose dehydrogenase"/>
    <property type="match status" value="1"/>
</dbReference>
<dbReference type="Pfam" id="PF13473">
    <property type="entry name" value="Cupredoxin_1"/>
    <property type="match status" value="1"/>
</dbReference>
<evidence type="ECO:0000256" key="1">
    <source>
        <dbReference type="ARBA" id="ARBA00010116"/>
    </source>
</evidence>
<dbReference type="Pfam" id="PF07995">
    <property type="entry name" value="GSDH"/>
    <property type="match status" value="1"/>
</dbReference>
<dbReference type="InterPro" id="IPR008972">
    <property type="entry name" value="Cupredoxin"/>
</dbReference>
<organism evidence="4 5">
    <name type="scientific">Candidatus Methanoperedens nitratireducens</name>
    <dbReference type="NCBI Taxonomy" id="1392998"/>
    <lineage>
        <taxon>Archaea</taxon>
        <taxon>Methanobacteriati</taxon>
        <taxon>Methanobacteriota</taxon>
        <taxon>Stenosarchaea group</taxon>
        <taxon>Methanomicrobia</taxon>
        <taxon>Methanosarcinales</taxon>
        <taxon>ANME-2 cluster</taxon>
        <taxon>Candidatus Methanoperedentaceae</taxon>
        <taxon>Candidatus Methanoperedens</taxon>
    </lineage>
</organism>
<dbReference type="Proteomes" id="UP000050360">
    <property type="component" value="Unassembled WGS sequence"/>
</dbReference>
<dbReference type="PROSITE" id="PS50933">
    <property type="entry name" value="CHRD"/>
    <property type="match status" value="1"/>
</dbReference>
<feature type="non-terminal residue" evidence="4">
    <location>
        <position position="1026"/>
    </location>
</feature>